<comment type="similarity">
    <text evidence="2 9">Belongs to the ketopantoate reductase family.</text>
</comment>
<evidence type="ECO:0000313" key="12">
    <source>
        <dbReference type="EMBL" id="ADE56235.1"/>
    </source>
</evidence>
<feature type="domain" description="Ketopantoate reductase N-terminal" evidence="10">
    <location>
        <begin position="3"/>
        <end position="152"/>
    </location>
</feature>
<dbReference type="HOGENOM" id="CLU_031468_0_0_0"/>
<keyword evidence="9" id="KW-0566">Pantothenate biosynthesis</keyword>
<dbReference type="UniPathway" id="UPA00028">
    <property type="reaction ID" value="UER00004"/>
</dbReference>
<evidence type="ECO:0000256" key="2">
    <source>
        <dbReference type="ARBA" id="ARBA00007870"/>
    </source>
</evidence>
<dbReference type="InterPro" id="IPR050838">
    <property type="entry name" value="Ketopantoate_reductase"/>
</dbReference>
<evidence type="ECO:0000256" key="4">
    <source>
        <dbReference type="ARBA" id="ARBA00019465"/>
    </source>
</evidence>
<dbReference type="InterPro" id="IPR013328">
    <property type="entry name" value="6PGD_dom2"/>
</dbReference>
<sequence length="308" mass="32519">MKIAVLGSGAMGCLYGGKLAEAGYDVTLIDVWKDHIDSINNRGLHIEGIEGERTVRSIRAVSSAGEAGPCDLLIVFVKATLTAQAVESARGIIGERTSILTLQNGLGNVEKISAVVGEEKVIAGVTGHGSTLLGPGKIRHAGQGVTVIGELNGAVDERLRCIGAVLEKGGFDVKLSQNVMGLIWGKLLVNIGINALTAITGLKNGRLVDFSETEELLRSAVEEAVAVAKGKGVILEGEDPVEHARNVARLTATNRSSMLQDVSNKRKTEIDVINGAIVQEGKRLGIPTPVNKVLYNLVSVKEKTYEEV</sequence>
<dbReference type="Gene3D" id="3.40.50.720">
    <property type="entry name" value="NAD(P)-binding Rossmann-like Domain"/>
    <property type="match status" value="1"/>
</dbReference>
<dbReference type="EMBL" id="CP001997">
    <property type="protein sequence ID" value="ADE56235.1"/>
    <property type="molecule type" value="Genomic_DNA"/>
</dbReference>
<dbReference type="PANTHER" id="PTHR43765:SF2">
    <property type="entry name" value="2-DEHYDROPANTOATE 2-REDUCTASE"/>
    <property type="match status" value="1"/>
</dbReference>
<dbReference type="OrthoDB" id="9793586at2"/>
<dbReference type="RefSeq" id="WP_013047501.1">
    <property type="nucleotide sequence ID" value="NC_014011.1"/>
</dbReference>
<gene>
    <name evidence="12" type="ordered locus">Amico_0087</name>
</gene>
<dbReference type="Gene3D" id="1.10.1040.10">
    <property type="entry name" value="N-(1-d-carboxylethyl)-l-norvaline Dehydrogenase, domain 2"/>
    <property type="match status" value="1"/>
</dbReference>
<dbReference type="STRING" id="572547.Amico_0087"/>
<proteinExistence type="inferred from homology"/>
<evidence type="ECO:0000259" key="11">
    <source>
        <dbReference type="Pfam" id="PF08546"/>
    </source>
</evidence>
<dbReference type="GO" id="GO:0015940">
    <property type="term" value="P:pantothenate biosynthetic process"/>
    <property type="evidence" value="ECO:0007669"/>
    <property type="project" value="UniProtKB-UniPathway"/>
</dbReference>
<evidence type="ECO:0000256" key="1">
    <source>
        <dbReference type="ARBA" id="ARBA00004994"/>
    </source>
</evidence>
<dbReference type="NCBIfam" id="TIGR00745">
    <property type="entry name" value="apbA_panE"/>
    <property type="match status" value="1"/>
</dbReference>
<dbReference type="EC" id="1.1.1.169" evidence="3 9"/>
<evidence type="ECO:0000256" key="6">
    <source>
        <dbReference type="ARBA" id="ARBA00023002"/>
    </source>
</evidence>
<organism evidence="12 13">
    <name type="scientific">Aminobacterium colombiense (strain DSM 12261 / ALA-1)</name>
    <dbReference type="NCBI Taxonomy" id="572547"/>
    <lineage>
        <taxon>Bacteria</taxon>
        <taxon>Thermotogati</taxon>
        <taxon>Synergistota</taxon>
        <taxon>Synergistia</taxon>
        <taxon>Synergistales</taxon>
        <taxon>Aminobacteriaceae</taxon>
        <taxon>Aminobacterium</taxon>
    </lineage>
</organism>
<accession>D5ECF3</accession>
<dbReference type="AlphaFoldDB" id="D5ECF3"/>
<keyword evidence="13" id="KW-1185">Reference proteome</keyword>
<comment type="pathway">
    <text evidence="1 9">Cofactor biosynthesis; (R)-pantothenate biosynthesis; (R)-pantoate from 3-methyl-2-oxobutanoate: step 2/2.</text>
</comment>
<dbReference type="KEGG" id="aco:Amico_0087"/>
<keyword evidence="5 9" id="KW-0521">NADP</keyword>
<evidence type="ECO:0000256" key="5">
    <source>
        <dbReference type="ARBA" id="ARBA00022857"/>
    </source>
</evidence>
<dbReference type="SUPFAM" id="SSF51735">
    <property type="entry name" value="NAD(P)-binding Rossmann-fold domains"/>
    <property type="match status" value="1"/>
</dbReference>
<dbReference type="PANTHER" id="PTHR43765">
    <property type="entry name" value="2-DEHYDROPANTOATE 2-REDUCTASE-RELATED"/>
    <property type="match status" value="1"/>
</dbReference>
<name>D5ECF3_AMICL</name>
<dbReference type="InterPro" id="IPR013332">
    <property type="entry name" value="KPR_N"/>
</dbReference>
<dbReference type="eggNOG" id="COG1893">
    <property type="taxonomic scope" value="Bacteria"/>
</dbReference>
<dbReference type="GO" id="GO:0050661">
    <property type="term" value="F:NADP binding"/>
    <property type="evidence" value="ECO:0007669"/>
    <property type="project" value="TreeGrafter"/>
</dbReference>
<dbReference type="SUPFAM" id="SSF48179">
    <property type="entry name" value="6-phosphogluconate dehydrogenase C-terminal domain-like"/>
    <property type="match status" value="1"/>
</dbReference>
<evidence type="ECO:0000259" key="10">
    <source>
        <dbReference type="Pfam" id="PF02558"/>
    </source>
</evidence>
<dbReference type="GO" id="GO:0008677">
    <property type="term" value="F:2-dehydropantoate 2-reductase activity"/>
    <property type="evidence" value="ECO:0007669"/>
    <property type="project" value="UniProtKB-EC"/>
</dbReference>
<dbReference type="GO" id="GO:0005737">
    <property type="term" value="C:cytoplasm"/>
    <property type="evidence" value="ECO:0007669"/>
    <property type="project" value="TreeGrafter"/>
</dbReference>
<reference evidence="12 13" key="1">
    <citation type="journal article" date="2010" name="Stand. Genomic Sci.">
        <title>Complete genome sequence of Aminobacterium colombiense type strain (ALA-1).</title>
        <authorList>
            <person name="Chertkov O."/>
            <person name="Sikorski J."/>
            <person name="Brambilla E."/>
            <person name="Lapidus A."/>
            <person name="Copeland A."/>
            <person name="Glavina Del Rio T."/>
            <person name="Nolan M."/>
            <person name="Lucas S."/>
            <person name="Tice H."/>
            <person name="Cheng J.F."/>
            <person name="Han C."/>
            <person name="Detter J.C."/>
            <person name="Bruce D."/>
            <person name="Tapia R."/>
            <person name="Goodwin L."/>
            <person name="Pitluck S."/>
            <person name="Liolios K."/>
            <person name="Ivanova N."/>
            <person name="Mavromatis K."/>
            <person name="Ovchinnikova G."/>
            <person name="Pati A."/>
            <person name="Chen A."/>
            <person name="Palaniappan K."/>
            <person name="Land M."/>
            <person name="Hauser L."/>
            <person name="Chang Y.J."/>
            <person name="Jeffries C.D."/>
            <person name="Spring S."/>
            <person name="Rohde M."/>
            <person name="Goker M."/>
            <person name="Bristow J."/>
            <person name="Eisen J.A."/>
            <person name="Markowitz V."/>
            <person name="Hugenholtz P."/>
            <person name="Kyrpides N.C."/>
            <person name="Klenk H.P."/>
        </authorList>
    </citation>
    <scope>NUCLEOTIDE SEQUENCE [LARGE SCALE GENOMIC DNA]</scope>
    <source>
        <strain evidence="13">DSM 12261 / ALA-1</strain>
    </source>
</reference>
<comment type="function">
    <text evidence="9">Catalyzes the NADPH-dependent reduction of ketopantoate into pantoic acid.</text>
</comment>
<dbReference type="InterPro" id="IPR013752">
    <property type="entry name" value="KPA_reductase"/>
</dbReference>
<protein>
    <recommendedName>
        <fullName evidence="4 9">2-dehydropantoate 2-reductase</fullName>
        <ecNumber evidence="3 9">1.1.1.169</ecNumber>
    </recommendedName>
    <alternativeName>
        <fullName evidence="7 9">Ketopantoate reductase</fullName>
    </alternativeName>
</protein>
<dbReference type="InterPro" id="IPR036291">
    <property type="entry name" value="NAD(P)-bd_dom_sf"/>
</dbReference>
<dbReference type="InterPro" id="IPR008927">
    <property type="entry name" value="6-PGluconate_DH-like_C_sf"/>
</dbReference>
<dbReference type="InterPro" id="IPR003710">
    <property type="entry name" value="ApbA"/>
</dbReference>
<evidence type="ECO:0000313" key="13">
    <source>
        <dbReference type="Proteomes" id="UP000002366"/>
    </source>
</evidence>
<dbReference type="Pfam" id="PF08546">
    <property type="entry name" value="ApbA_C"/>
    <property type="match status" value="1"/>
</dbReference>
<evidence type="ECO:0000256" key="9">
    <source>
        <dbReference type="RuleBase" id="RU362068"/>
    </source>
</evidence>
<dbReference type="Proteomes" id="UP000002366">
    <property type="component" value="Chromosome"/>
</dbReference>
<feature type="domain" description="Ketopantoate reductase C-terminal" evidence="11">
    <location>
        <begin position="178"/>
        <end position="302"/>
    </location>
</feature>
<evidence type="ECO:0000256" key="7">
    <source>
        <dbReference type="ARBA" id="ARBA00032024"/>
    </source>
</evidence>
<evidence type="ECO:0000256" key="3">
    <source>
        <dbReference type="ARBA" id="ARBA00013014"/>
    </source>
</evidence>
<dbReference type="Pfam" id="PF02558">
    <property type="entry name" value="ApbA"/>
    <property type="match status" value="1"/>
</dbReference>
<keyword evidence="6 9" id="KW-0560">Oxidoreductase</keyword>
<dbReference type="FunFam" id="1.10.1040.10:FF:000017">
    <property type="entry name" value="2-dehydropantoate 2-reductase"/>
    <property type="match status" value="1"/>
</dbReference>
<comment type="catalytic activity">
    <reaction evidence="8 9">
        <text>(R)-pantoate + NADP(+) = 2-dehydropantoate + NADPH + H(+)</text>
        <dbReference type="Rhea" id="RHEA:16233"/>
        <dbReference type="ChEBI" id="CHEBI:11561"/>
        <dbReference type="ChEBI" id="CHEBI:15378"/>
        <dbReference type="ChEBI" id="CHEBI:15980"/>
        <dbReference type="ChEBI" id="CHEBI:57783"/>
        <dbReference type="ChEBI" id="CHEBI:58349"/>
        <dbReference type="EC" id="1.1.1.169"/>
    </reaction>
</comment>
<evidence type="ECO:0000256" key="8">
    <source>
        <dbReference type="ARBA" id="ARBA00048793"/>
    </source>
</evidence>